<dbReference type="GO" id="GO:0005975">
    <property type="term" value="P:carbohydrate metabolic process"/>
    <property type="evidence" value="ECO:0007669"/>
    <property type="project" value="InterPro"/>
</dbReference>
<dbReference type="OrthoDB" id="10036721at2759"/>
<dbReference type="Gene3D" id="2.60.120.560">
    <property type="entry name" value="Exo-inulinase, domain 1"/>
    <property type="match status" value="1"/>
</dbReference>
<organism evidence="3 4">
    <name type="scientific">Botrytis galanthina</name>
    <dbReference type="NCBI Taxonomy" id="278940"/>
    <lineage>
        <taxon>Eukaryota</taxon>
        <taxon>Fungi</taxon>
        <taxon>Dikarya</taxon>
        <taxon>Ascomycota</taxon>
        <taxon>Pezizomycotina</taxon>
        <taxon>Leotiomycetes</taxon>
        <taxon>Helotiales</taxon>
        <taxon>Sclerotiniaceae</taxon>
        <taxon>Botrytis</taxon>
    </lineage>
</organism>
<feature type="chain" id="PRO_5020883068" description="Alpha-L-rhamnosidase C-terminal domain-containing protein" evidence="1">
    <location>
        <begin position="23"/>
        <end position="805"/>
    </location>
</feature>
<dbReference type="Proteomes" id="UP000308671">
    <property type="component" value="Unassembled WGS sequence"/>
</dbReference>
<evidence type="ECO:0000256" key="1">
    <source>
        <dbReference type="SAM" id="SignalP"/>
    </source>
</evidence>
<dbReference type="Pfam" id="PF17390">
    <property type="entry name" value="Bac_rhamnosid_C"/>
    <property type="match status" value="1"/>
</dbReference>
<dbReference type="Gene3D" id="2.60.420.10">
    <property type="entry name" value="Maltose phosphorylase, domain 3"/>
    <property type="match status" value="1"/>
</dbReference>
<evidence type="ECO:0000313" key="4">
    <source>
        <dbReference type="Proteomes" id="UP000308671"/>
    </source>
</evidence>
<dbReference type="InterPro" id="IPR012341">
    <property type="entry name" value="6hp_glycosidase-like_sf"/>
</dbReference>
<keyword evidence="4" id="KW-1185">Reference proteome</keyword>
<evidence type="ECO:0000259" key="2">
    <source>
        <dbReference type="Pfam" id="PF17390"/>
    </source>
</evidence>
<reference evidence="3 4" key="1">
    <citation type="submission" date="2017-12" db="EMBL/GenBank/DDBJ databases">
        <title>Comparative genomics of Botrytis spp.</title>
        <authorList>
            <person name="Valero-Jimenez C.A."/>
            <person name="Tapia P."/>
            <person name="Veloso J."/>
            <person name="Silva-Moreno E."/>
            <person name="Staats M."/>
            <person name="Valdes J.H."/>
            <person name="Van Kan J.A.L."/>
        </authorList>
    </citation>
    <scope>NUCLEOTIDE SEQUENCE [LARGE SCALE GENOMIC DNA]</scope>
    <source>
        <strain evidence="3 4">MUCL435</strain>
    </source>
</reference>
<protein>
    <recommendedName>
        <fullName evidence="2">Alpha-L-rhamnosidase C-terminal domain-containing protein</fullName>
    </recommendedName>
</protein>
<proteinExistence type="predicted"/>
<dbReference type="InterPro" id="IPR008928">
    <property type="entry name" value="6-hairpin_glycosidase_sf"/>
</dbReference>
<dbReference type="PANTHER" id="PTHR34987">
    <property type="entry name" value="C, PUTATIVE (AFU_ORTHOLOGUE AFUA_3G02880)-RELATED"/>
    <property type="match status" value="1"/>
</dbReference>
<dbReference type="AlphaFoldDB" id="A0A4S8R427"/>
<dbReference type="EMBL" id="PQXL01000111">
    <property type="protein sequence ID" value="THV51432.1"/>
    <property type="molecule type" value="Genomic_DNA"/>
</dbReference>
<keyword evidence="1" id="KW-0732">Signal</keyword>
<dbReference type="PANTHER" id="PTHR34987:SF4">
    <property type="entry name" value="ALPHA-L-RHAMNOSIDASE C-TERMINAL DOMAIN-CONTAINING PROTEIN"/>
    <property type="match status" value="1"/>
</dbReference>
<evidence type="ECO:0000313" key="3">
    <source>
        <dbReference type="EMBL" id="THV51432.1"/>
    </source>
</evidence>
<sequence length="805" mass="86088">MLAATGLVPTIIFLGSGWLVAAISSPSTCQAQVAAATLTPRQLGARSNTPTRGTGSFCESKITIQSDGITPGIVIIDHGTNVGGLPTFQVVSHSGNTSIFEMTYSESRKLLDDYMGDGPLTLAASLDTYRVNQYNITNDTTFTNRLIQGGQRYQKLNLSTAGELVLENVGIISMTSTTPLDQLPGSFKCSDDILNQIWQTGARTLQLTGIPAETIPDYYLVSDQGLFAENQSPQPYSSDTSPSLMQYQLDFSVMPTKGGFGYTVLSDTLGSGIYIFVNLANSSISAHLGSTERDSPALASATLDSNFAFDEWHKVSTFVNMTQIKISIDDHSLMNFTQTSAFVGSFGFGASLTQASVLKDFLSGTNPESVGVDGARRDRISYAGDIDITVGPMFASINGVDFINGTLNLLGASQLLPGFFVPNVKIQQSSRTSIIPFNQTGLIGYSFNLLTAMAEFHSMTGDVDFAKHWAPTIVRMLDWSDTQLDSSGLFSVSTMLGGDWDYYDPAQSGAVAKFNALYAFTLQQVLPLLNAADFTTKTYEDRLAALKSAINAKLWIPTLNAYQLSDSVQDTLAQDANAFAILANVPQGSITPSTILSTMSKELFLPTGALAFSNSSLARGFKQSISPYSSGYHLRAAFAANDEESVKHLLYTIWGSMANASNANYTGCFWETLTATGEPGLGATTSLCHAWSSAPTSELSRNVLGIQTVTPGFAQWKVLPQTLGLSWANGTHPTPHGDLAVSWAVGTEGKFSMNVTSPNGTNGTVNIPVLWDGQNTNATWVLNGKVVHGSSFSVNGGEVFELTQT</sequence>
<accession>A0A4S8R427</accession>
<dbReference type="SUPFAM" id="SSF48208">
    <property type="entry name" value="Six-hairpin glycosidases"/>
    <property type="match status" value="1"/>
</dbReference>
<dbReference type="Gene3D" id="1.50.10.10">
    <property type="match status" value="1"/>
</dbReference>
<comment type="caution">
    <text evidence="3">The sequence shown here is derived from an EMBL/GenBank/DDBJ whole genome shotgun (WGS) entry which is preliminary data.</text>
</comment>
<dbReference type="InterPro" id="IPR035398">
    <property type="entry name" value="Bac_rhamnosid_C"/>
</dbReference>
<dbReference type="GO" id="GO:0003824">
    <property type="term" value="F:catalytic activity"/>
    <property type="evidence" value="ECO:0007669"/>
    <property type="project" value="UniProtKB-ARBA"/>
</dbReference>
<name>A0A4S8R427_9HELO</name>
<feature type="domain" description="Alpha-L-rhamnosidase C-terminal" evidence="2">
    <location>
        <begin position="705"/>
        <end position="769"/>
    </location>
</feature>
<gene>
    <name evidence="3" type="ORF">BGAL_0111g00210</name>
</gene>
<feature type="signal peptide" evidence="1">
    <location>
        <begin position="1"/>
        <end position="22"/>
    </location>
</feature>